<dbReference type="GO" id="GO:0016020">
    <property type="term" value="C:membrane"/>
    <property type="evidence" value="ECO:0007669"/>
    <property type="project" value="UniProtKB-SubCell"/>
</dbReference>
<organism evidence="7 8">
    <name type="scientific">Photinus pyralis</name>
    <name type="common">Common eastern firefly</name>
    <name type="synonym">Lampyris pyralis</name>
    <dbReference type="NCBI Taxonomy" id="7054"/>
    <lineage>
        <taxon>Eukaryota</taxon>
        <taxon>Metazoa</taxon>
        <taxon>Ecdysozoa</taxon>
        <taxon>Arthropoda</taxon>
        <taxon>Hexapoda</taxon>
        <taxon>Insecta</taxon>
        <taxon>Pterygota</taxon>
        <taxon>Neoptera</taxon>
        <taxon>Endopterygota</taxon>
        <taxon>Coleoptera</taxon>
        <taxon>Polyphaga</taxon>
        <taxon>Elateriformia</taxon>
        <taxon>Elateroidea</taxon>
        <taxon>Lampyridae</taxon>
        <taxon>Lampyrinae</taxon>
        <taxon>Photinus</taxon>
    </lineage>
</organism>
<feature type="transmembrane region" description="Helical" evidence="5">
    <location>
        <begin position="482"/>
        <end position="503"/>
    </location>
</feature>
<feature type="transmembrane region" description="Helical" evidence="5">
    <location>
        <begin position="397"/>
        <end position="416"/>
    </location>
</feature>
<dbReference type="InterPro" id="IPR036259">
    <property type="entry name" value="MFS_trans_sf"/>
</dbReference>
<comment type="caution">
    <text evidence="7">The sequence shown here is derived from an EMBL/GenBank/DDBJ whole genome shotgun (WGS) entry which is preliminary data.</text>
</comment>
<dbReference type="InterPro" id="IPR005829">
    <property type="entry name" value="Sugar_transporter_CS"/>
</dbReference>
<feature type="transmembrane region" description="Helical" evidence="5">
    <location>
        <begin position="422"/>
        <end position="445"/>
    </location>
</feature>
<dbReference type="AlphaFoldDB" id="A0A5N4APV8"/>
<evidence type="ECO:0000259" key="6">
    <source>
        <dbReference type="PROSITE" id="PS50850"/>
    </source>
</evidence>
<dbReference type="CDD" id="cd17317">
    <property type="entry name" value="MFS_SLC22"/>
    <property type="match status" value="1"/>
</dbReference>
<feature type="domain" description="Major facilitator superfamily (MFS) profile" evidence="6">
    <location>
        <begin position="97"/>
        <end position="510"/>
    </location>
</feature>
<dbReference type="PROSITE" id="PS50850">
    <property type="entry name" value="MFS"/>
    <property type="match status" value="1"/>
</dbReference>
<dbReference type="SUPFAM" id="SSF103473">
    <property type="entry name" value="MFS general substrate transporter"/>
    <property type="match status" value="1"/>
</dbReference>
<evidence type="ECO:0000256" key="5">
    <source>
        <dbReference type="SAM" id="Phobius"/>
    </source>
</evidence>
<dbReference type="OrthoDB" id="2261376at2759"/>
<dbReference type="EMBL" id="VVIM01000005">
    <property type="protein sequence ID" value="KAB0799326.1"/>
    <property type="molecule type" value="Genomic_DNA"/>
</dbReference>
<proteinExistence type="predicted"/>
<dbReference type="InterPro" id="IPR005828">
    <property type="entry name" value="MFS_sugar_transport-like"/>
</dbReference>
<evidence type="ECO:0000256" key="3">
    <source>
        <dbReference type="ARBA" id="ARBA00022989"/>
    </source>
</evidence>
<feature type="transmembrane region" description="Helical" evidence="5">
    <location>
        <begin position="167"/>
        <end position="185"/>
    </location>
</feature>
<dbReference type="Proteomes" id="UP000327044">
    <property type="component" value="Unassembled WGS sequence"/>
</dbReference>
<keyword evidence="8" id="KW-1185">Reference proteome</keyword>
<feature type="transmembrane region" description="Helical" evidence="5">
    <location>
        <begin position="457"/>
        <end position="476"/>
    </location>
</feature>
<dbReference type="FunCoup" id="A0A5N4APV8">
    <property type="interactions" value="6"/>
</dbReference>
<name>A0A5N4APV8_PHOPY</name>
<feature type="transmembrane region" description="Helical" evidence="5">
    <location>
        <begin position="253"/>
        <end position="271"/>
    </location>
</feature>
<dbReference type="Pfam" id="PF00083">
    <property type="entry name" value="Sugar_tr"/>
    <property type="match status" value="1"/>
</dbReference>
<dbReference type="PANTHER" id="PTHR24064">
    <property type="entry name" value="SOLUTE CARRIER FAMILY 22 MEMBER"/>
    <property type="match status" value="1"/>
</dbReference>
<feature type="transmembrane region" description="Helical" evidence="5">
    <location>
        <begin position="369"/>
        <end position="390"/>
    </location>
</feature>
<feature type="transmembrane region" description="Helical" evidence="5">
    <location>
        <begin position="191"/>
        <end position="212"/>
    </location>
</feature>
<gene>
    <name evidence="7" type="ORF">PPYR_07206</name>
</gene>
<keyword evidence="3 5" id="KW-1133">Transmembrane helix</keyword>
<reference evidence="7 8" key="1">
    <citation type="journal article" date="2018" name="Elife">
        <title>Firefly genomes illuminate parallel origins of bioluminescence in beetles.</title>
        <authorList>
            <person name="Fallon T.R."/>
            <person name="Lower S.E."/>
            <person name="Chang C.H."/>
            <person name="Bessho-Uehara M."/>
            <person name="Martin G.J."/>
            <person name="Bewick A.J."/>
            <person name="Behringer M."/>
            <person name="Debat H.J."/>
            <person name="Wong I."/>
            <person name="Day J.C."/>
            <person name="Suvorov A."/>
            <person name="Silva C.J."/>
            <person name="Stanger-Hall K.F."/>
            <person name="Hall D.W."/>
            <person name="Schmitz R.J."/>
            <person name="Nelson D.R."/>
            <person name="Lewis S.M."/>
            <person name="Shigenobu S."/>
            <person name="Bybee S.M."/>
            <person name="Larracuente A.M."/>
            <person name="Oba Y."/>
            <person name="Weng J.K."/>
        </authorList>
    </citation>
    <scope>NUCLEOTIDE SEQUENCE [LARGE SCALE GENOMIC DNA]</scope>
    <source>
        <strain evidence="7">1611_PpyrPB1</strain>
        <tissue evidence="7">Whole body</tissue>
    </source>
</reference>
<dbReference type="Gene3D" id="1.20.1250.20">
    <property type="entry name" value="MFS general substrate transporter like domains"/>
    <property type="match status" value="1"/>
</dbReference>
<protein>
    <recommendedName>
        <fullName evidence="6">Major facilitator superfamily (MFS) profile domain-containing protein</fullName>
    </recommendedName>
</protein>
<accession>A0A5N4APV8</accession>
<feature type="transmembrane region" description="Helical" evidence="5">
    <location>
        <begin position="134"/>
        <end position="155"/>
    </location>
</feature>
<evidence type="ECO:0000256" key="4">
    <source>
        <dbReference type="ARBA" id="ARBA00023136"/>
    </source>
</evidence>
<evidence type="ECO:0000313" key="8">
    <source>
        <dbReference type="Proteomes" id="UP000327044"/>
    </source>
</evidence>
<keyword evidence="4 5" id="KW-0472">Membrane</keyword>
<dbReference type="GO" id="GO:0022857">
    <property type="term" value="F:transmembrane transporter activity"/>
    <property type="evidence" value="ECO:0007669"/>
    <property type="project" value="InterPro"/>
</dbReference>
<evidence type="ECO:0000313" key="7">
    <source>
        <dbReference type="EMBL" id="KAB0799326.1"/>
    </source>
</evidence>
<evidence type="ECO:0000256" key="1">
    <source>
        <dbReference type="ARBA" id="ARBA00004141"/>
    </source>
</evidence>
<dbReference type="PROSITE" id="PS00216">
    <property type="entry name" value="SUGAR_TRANSPORT_1"/>
    <property type="match status" value="1"/>
</dbReference>
<sequence>MNENSLDTLLSKIGEFGRYQIRVITLLLLVIAFSYVASISWLFETKNLNYRCSIPECDEDVLDLKPAWWTNAIPSISNEPAKCSRFKSIGNINGTNCSSIDFDKNILLACDEYIYETSERSILQDFNLHCDENLWKLTTVGTLNSIGSLIGLPLIGILSDKYGRKTILINSILLCAISGLIRSFVNSYIFYMVMVFVDSFFNAATYTTAFTLAVEFISPKQRVIVVSLISLFYAFGGVITGTVAWLLQSWRPLLQILYGVQLLIVTYYWLLPESVRWLLIKERYLEAQKILNDIGREKQFNVPLQTLKDLQAPVDQLVDAADVNTTLKQFFKSFALTTRLINCIFCWIVAVFVYQGLTINSVALSTNTYFDFILTVLIEVPGALATFFVMKTFGRRFTLCFSFFMCSICCISFIFIPQDLYWLRLCIYLLGKCFSAMDFSVMYAITTEMFPTPLRNLLLSVCSMFARTGSMIAPHIPLLELIWKPLPLILFGITSLMSGVLCLKFPETKDVKLPDTIDESISIGTKKEITRCNT</sequence>
<feature type="transmembrane region" description="Helical" evidence="5">
    <location>
        <begin position="224"/>
        <end position="247"/>
    </location>
</feature>
<feature type="transmembrane region" description="Helical" evidence="5">
    <location>
        <begin position="336"/>
        <end position="357"/>
    </location>
</feature>
<feature type="transmembrane region" description="Helical" evidence="5">
    <location>
        <begin position="21"/>
        <end position="43"/>
    </location>
</feature>
<keyword evidence="2 5" id="KW-0812">Transmembrane</keyword>
<evidence type="ECO:0000256" key="2">
    <source>
        <dbReference type="ARBA" id="ARBA00022692"/>
    </source>
</evidence>
<dbReference type="InterPro" id="IPR020846">
    <property type="entry name" value="MFS_dom"/>
</dbReference>
<comment type="subcellular location">
    <subcellularLocation>
        <location evidence="1">Membrane</location>
        <topology evidence="1">Multi-pass membrane protein</topology>
    </subcellularLocation>
</comment>
<dbReference type="InParanoid" id="A0A5N4APV8"/>